<organism evidence="3 4">
    <name type="scientific">Zwartia hollandica</name>
    <dbReference type="NCBI Taxonomy" id="324606"/>
    <lineage>
        <taxon>Bacteria</taxon>
        <taxon>Pseudomonadati</taxon>
        <taxon>Pseudomonadota</taxon>
        <taxon>Betaproteobacteria</taxon>
        <taxon>Burkholderiales</taxon>
        <taxon>Alcaligenaceae</taxon>
        <taxon>Zwartia</taxon>
    </lineage>
</organism>
<dbReference type="GO" id="GO:0098046">
    <property type="term" value="C:type V protein secretion system complex"/>
    <property type="evidence" value="ECO:0007669"/>
    <property type="project" value="TreeGrafter"/>
</dbReference>
<dbReference type="Proteomes" id="UP000739565">
    <property type="component" value="Unassembled WGS sequence"/>
</dbReference>
<evidence type="ECO:0000256" key="1">
    <source>
        <dbReference type="SAM" id="SignalP"/>
    </source>
</evidence>
<reference evidence="3" key="1">
    <citation type="submission" date="2021-07" db="EMBL/GenBank/DDBJ databases">
        <title>New genus and species of the family Alcaligenaceae.</title>
        <authorList>
            <person name="Hahn M.W."/>
        </authorList>
    </citation>
    <scope>NUCLEOTIDE SEQUENCE</scope>
    <source>
        <strain evidence="3">LF4-65</strain>
    </source>
</reference>
<dbReference type="EMBL" id="JAHXRI010000010">
    <property type="protein sequence ID" value="MBZ1351314.1"/>
    <property type="molecule type" value="Genomic_DNA"/>
</dbReference>
<dbReference type="RefSeq" id="WP_259661721.1">
    <property type="nucleotide sequence ID" value="NZ_JAHXRI010000010.1"/>
</dbReference>
<dbReference type="Pfam" id="PF03865">
    <property type="entry name" value="ShlB"/>
    <property type="match status" value="1"/>
</dbReference>
<proteinExistence type="predicted"/>
<dbReference type="Gene3D" id="2.40.160.50">
    <property type="entry name" value="membrane protein fhac: a member of the omp85/tpsb transporter family"/>
    <property type="match status" value="1"/>
</dbReference>
<gene>
    <name evidence="3" type="ORF">KZZ10_11715</name>
</gene>
<evidence type="ECO:0000259" key="2">
    <source>
        <dbReference type="Pfam" id="PF03865"/>
    </source>
</evidence>
<feature type="domain" description="Haemolysin activator HlyB C-terminal" evidence="2">
    <location>
        <begin position="335"/>
        <end position="499"/>
    </location>
</feature>
<protein>
    <submittedName>
        <fullName evidence="3">BamA/TamA family outer membrane protein</fullName>
    </submittedName>
</protein>
<keyword evidence="4" id="KW-1185">Reference proteome</keyword>
<feature type="signal peptide" evidence="1">
    <location>
        <begin position="1"/>
        <end position="43"/>
    </location>
</feature>
<dbReference type="InterPro" id="IPR051544">
    <property type="entry name" value="TPS_OM_transporter"/>
</dbReference>
<sequence>MNFYRKTRTITQHLLRCCVSIKKNTLRLWLCALLGTCTFGVMAQTAPVVNPQGYNNISLAGVTAYDPQQLWLFAVEHAHKQSSEFNIENIAEAIQLIYREDGYFLVDVHVAHSGNSAQLTVHEGRLSKIEISGATPALAQTIHKYVMTAVGDQPLTLERFERGMMLARDLSGVSLTSEFVSSQDVGDDVLKIAVKTVKQRGSLSLDNLPRNFGKGLYAVLSEEVYSTVTPGDMFRINVLPSADFNNNWSGVFGSLTYRAPFGSDGWYAEATVGTGLTRSLYTGINQTPQNLFQNTVMANVVVGYPIHRDAHSFLYTMSEVGYSALDNSLTGMNDTKAGVFRQFLVYSNNYRDGSTFRAGLTLTGGVADRQYYGTQAVSDPNFYHLRLGAGYTMPLSNLSAGLGLRLEANAQITTSSVPTTEKYFLGDRTRLRGYGYAELIGDSGIAATAEISQFYHVGAKYLDSVAPFAFFDAGWLKQNTPIPGMLNETPLASVGIGVQTRSQENFSVRAWVGLPLIAGYSTPAYSPAVWIQLTQAW</sequence>
<evidence type="ECO:0000313" key="3">
    <source>
        <dbReference type="EMBL" id="MBZ1351314.1"/>
    </source>
</evidence>
<dbReference type="PANTHER" id="PTHR34597:SF6">
    <property type="entry name" value="BLR6126 PROTEIN"/>
    <property type="match status" value="1"/>
</dbReference>
<dbReference type="GO" id="GO:0008320">
    <property type="term" value="F:protein transmembrane transporter activity"/>
    <property type="evidence" value="ECO:0007669"/>
    <property type="project" value="TreeGrafter"/>
</dbReference>
<evidence type="ECO:0000313" key="4">
    <source>
        <dbReference type="Proteomes" id="UP000739565"/>
    </source>
</evidence>
<keyword evidence="1" id="KW-0732">Signal</keyword>
<dbReference type="GO" id="GO:0046819">
    <property type="term" value="P:protein secretion by the type V secretion system"/>
    <property type="evidence" value="ECO:0007669"/>
    <property type="project" value="TreeGrafter"/>
</dbReference>
<comment type="caution">
    <text evidence="3">The sequence shown here is derived from an EMBL/GenBank/DDBJ whole genome shotgun (WGS) entry which is preliminary data.</text>
</comment>
<dbReference type="AlphaFoldDB" id="A0A953NCV4"/>
<dbReference type="PANTHER" id="PTHR34597">
    <property type="entry name" value="SLR1661 PROTEIN"/>
    <property type="match status" value="1"/>
</dbReference>
<accession>A0A953NCV4</accession>
<name>A0A953NCV4_9BURK</name>
<feature type="chain" id="PRO_5037278812" evidence="1">
    <location>
        <begin position="44"/>
        <end position="537"/>
    </location>
</feature>
<dbReference type="InterPro" id="IPR005565">
    <property type="entry name" value="Hemolysn_activator_HlyB_C"/>
</dbReference>